<dbReference type="EMBL" id="NGLE01000002">
    <property type="protein sequence ID" value="OTO08815.1"/>
    <property type="molecule type" value="Genomic_DNA"/>
</dbReference>
<dbReference type="PANTHER" id="PTHR46558:SF11">
    <property type="entry name" value="HTH-TYPE TRANSCRIPTIONAL REGULATOR XRE"/>
    <property type="match status" value="1"/>
</dbReference>
<sequence length="207" mass="23659">MLDVGKKIKELRLSKKLTQKALAKTLNVTPQAISKWERNESNPDLQTLLNLSHYFNVSVDDILGNKSQNFFDSLFSKMKGSKKMKKVQSVNSENVSVGEEEKKVIIFDVVFSFITDEGLLQTQLLNRKLELLMKKKEKNITIETYNSNKVDLYGEQADIILLTPTFGYAKEEIEKKFPETPVIAISKRDYGILNTEKLYTEIMEGLG</sequence>
<dbReference type="InterPro" id="IPR001387">
    <property type="entry name" value="Cro/C1-type_HTH"/>
</dbReference>
<feature type="domain" description="HTH cro/C1-type" evidence="9">
    <location>
        <begin position="8"/>
        <end position="62"/>
    </location>
</feature>
<keyword evidence="7" id="KW-0238">DNA-binding</keyword>
<proteinExistence type="predicted"/>
<keyword evidence="2" id="KW-0597">Phosphoprotein</keyword>
<dbReference type="STRING" id="1834181.A5880_001815"/>
<evidence type="ECO:0000256" key="4">
    <source>
        <dbReference type="ARBA" id="ARBA00022679"/>
    </source>
</evidence>
<dbReference type="Gene3D" id="3.40.50.2300">
    <property type="match status" value="1"/>
</dbReference>
<evidence type="ECO:0000256" key="6">
    <source>
        <dbReference type="ARBA" id="ARBA00022777"/>
    </source>
</evidence>
<dbReference type="Pfam" id="PF02302">
    <property type="entry name" value="PTS_IIB"/>
    <property type="match status" value="1"/>
</dbReference>
<keyword evidence="5" id="KW-0598">Phosphotransferase system</keyword>
<dbReference type="OrthoDB" id="2242627at2"/>
<dbReference type="Gene3D" id="1.10.260.40">
    <property type="entry name" value="lambda repressor-like DNA-binding domains"/>
    <property type="match status" value="1"/>
</dbReference>
<evidence type="ECO:0000256" key="3">
    <source>
        <dbReference type="ARBA" id="ARBA00022597"/>
    </source>
</evidence>
<name>A0A242CEZ6_9ENTE</name>
<dbReference type="CDD" id="cd00093">
    <property type="entry name" value="HTH_XRE"/>
    <property type="match status" value="1"/>
</dbReference>
<evidence type="ECO:0000313" key="11">
    <source>
        <dbReference type="EMBL" id="MEI5994346.1"/>
    </source>
</evidence>
<dbReference type="GO" id="GO:0003677">
    <property type="term" value="F:DNA binding"/>
    <property type="evidence" value="ECO:0007669"/>
    <property type="project" value="UniProtKB-KW"/>
</dbReference>
<evidence type="ECO:0000256" key="5">
    <source>
        <dbReference type="ARBA" id="ARBA00022683"/>
    </source>
</evidence>
<evidence type="ECO:0000256" key="8">
    <source>
        <dbReference type="PROSITE-ProRule" id="PRU00423"/>
    </source>
</evidence>
<reference evidence="11 13" key="2">
    <citation type="submission" date="2018-07" db="EMBL/GenBank/DDBJ databases">
        <title>The Genome Sequence of Enterococcus sp. DIV0659b.</title>
        <authorList>
            <consortium name="The Broad Institute Genomics Platform"/>
            <consortium name="The Broad Institute Genomic Center for Infectious Diseases"/>
            <person name="Earl A."/>
            <person name="Manson A."/>
            <person name="Schwartman J."/>
            <person name="Gilmore M."/>
            <person name="Abouelleil A."/>
            <person name="Cao P."/>
            <person name="Chapman S."/>
            <person name="Cusick C."/>
            <person name="Shea T."/>
            <person name="Young S."/>
            <person name="Neafsey D."/>
            <person name="Nusbaum C."/>
            <person name="Birren B."/>
        </authorList>
    </citation>
    <scope>NUCLEOTIDE SEQUENCE [LARGE SCALE GENOMIC DNA]</scope>
    <source>
        <strain evidence="11 13">4G2_DIV0659</strain>
    </source>
</reference>
<dbReference type="GO" id="GO:0008982">
    <property type="term" value="F:protein-N(PI)-phosphohistidine-sugar phosphotransferase activity"/>
    <property type="evidence" value="ECO:0007669"/>
    <property type="project" value="InterPro"/>
</dbReference>
<dbReference type="CDD" id="cd00133">
    <property type="entry name" value="PTS_IIB"/>
    <property type="match status" value="1"/>
</dbReference>
<evidence type="ECO:0000256" key="7">
    <source>
        <dbReference type="ARBA" id="ARBA00023125"/>
    </source>
</evidence>
<dbReference type="InterPro" id="IPR003501">
    <property type="entry name" value="PTS_EIIB_2/3"/>
</dbReference>
<keyword evidence="13" id="KW-1185">Reference proteome</keyword>
<dbReference type="AlphaFoldDB" id="A0A242CEZ6"/>
<dbReference type="RefSeq" id="WP_086330725.1">
    <property type="nucleotide sequence ID" value="NZ_NGLE02000001.1"/>
</dbReference>
<reference evidence="12" key="1">
    <citation type="submission" date="2017-05" db="EMBL/GenBank/DDBJ databases">
        <title>The Genome Sequence of Enterococcus sp. 4G2_DIV0659.</title>
        <authorList>
            <consortium name="The Broad Institute Genomics Platform"/>
            <consortium name="The Broad Institute Genomic Center for Infectious Diseases"/>
            <person name="Earl A."/>
            <person name="Manson A."/>
            <person name="Schwartman J."/>
            <person name="Gilmore M."/>
            <person name="Abouelleil A."/>
            <person name="Cao P."/>
            <person name="Chapman S."/>
            <person name="Cusick C."/>
            <person name="Shea T."/>
            <person name="Young S."/>
            <person name="Neafsey D."/>
            <person name="Nusbaum C."/>
            <person name="Birren B."/>
        </authorList>
    </citation>
    <scope>NUCLEOTIDE SEQUENCE [LARGE SCALE GENOMIC DNA]</scope>
    <source>
        <strain evidence="12">4G2_DIV0659</strain>
    </source>
</reference>
<dbReference type="Proteomes" id="UP000195139">
    <property type="component" value="Unassembled WGS sequence"/>
</dbReference>
<gene>
    <name evidence="12" type="ORF">A5880_001815</name>
    <name evidence="11" type="ORF">A5880_001904</name>
</gene>
<keyword evidence="4" id="KW-0808">Transferase</keyword>
<dbReference type="EMBL" id="NGLE02000001">
    <property type="protein sequence ID" value="MEI5994346.1"/>
    <property type="molecule type" value="Genomic_DNA"/>
</dbReference>
<dbReference type="Pfam" id="PF01381">
    <property type="entry name" value="HTH_3"/>
    <property type="match status" value="1"/>
</dbReference>
<comment type="caution">
    <text evidence="8">Lacks conserved residue(s) required for the propagation of feature annotation.</text>
</comment>
<dbReference type="PROSITE" id="PS51100">
    <property type="entry name" value="PTS_EIIB_TYPE_3"/>
    <property type="match status" value="1"/>
</dbReference>
<evidence type="ECO:0008006" key="14">
    <source>
        <dbReference type="Google" id="ProtNLM"/>
    </source>
</evidence>
<keyword evidence="6" id="KW-0418">Kinase</keyword>
<dbReference type="PROSITE" id="PS50943">
    <property type="entry name" value="HTH_CROC1"/>
    <property type="match status" value="1"/>
</dbReference>
<accession>A0A242CEZ6</accession>
<dbReference type="SUPFAM" id="SSF47413">
    <property type="entry name" value="lambda repressor-like DNA-binding domains"/>
    <property type="match status" value="1"/>
</dbReference>
<dbReference type="GO" id="GO:0016301">
    <property type="term" value="F:kinase activity"/>
    <property type="evidence" value="ECO:0007669"/>
    <property type="project" value="UniProtKB-KW"/>
</dbReference>
<protein>
    <recommendedName>
        <fullName evidence="14">HTH cro/C1-type domain-containing protein</fullName>
    </recommendedName>
</protein>
<dbReference type="GO" id="GO:0009401">
    <property type="term" value="P:phosphoenolpyruvate-dependent sugar phosphotransferase system"/>
    <property type="evidence" value="ECO:0007669"/>
    <property type="project" value="UniProtKB-KW"/>
</dbReference>
<dbReference type="InterPro" id="IPR013012">
    <property type="entry name" value="PTS_EIIB_3"/>
</dbReference>
<dbReference type="InterPro" id="IPR036095">
    <property type="entry name" value="PTS_EIIB-like_sf"/>
</dbReference>
<evidence type="ECO:0000259" key="10">
    <source>
        <dbReference type="PROSITE" id="PS51100"/>
    </source>
</evidence>
<evidence type="ECO:0000259" key="9">
    <source>
        <dbReference type="PROSITE" id="PS50943"/>
    </source>
</evidence>
<evidence type="ECO:0000256" key="1">
    <source>
        <dbReference type="ARBA" id="ARBA00022448"/>
    </source>
</evidence>
<dbReference type="PANTHER" id="PTHR46558">
    <property type="entry name" value="TRACRIPTIONAL REGULATORY PROTEIN-RELATED-RELATED"/>
    <property type="match status" value="1"/>
</dbReference>
<comment type="caution">
    <text evidence="12">The sequence shown here is derived from an EMBL/GenBank/DDBJ whole genome shotgun (WGS) entry which is preliminary data.</text>
</comment>
<dbReference type="InterPro" id="IPR010982">
    <property type="entry name" value="Lambda_DNA-bd_dom_sf"/>
</dbReference>
<keyword evidence="1" id="KW-0813">Transport</keyword>
<feature type="domain" description="PTS EIIB type-3" evidence="10">
    <location>
        <begin position="109"/>
        <end position="207"/>
    </location>
</feature>
<organism evidence="12">
    <name type="scientific">Candidatus Enterococcus mansonii</name>
    <dbReference type="NCBI Taxonomy" id="1834181"/>
    <lineage>
        <taxon>Bacteria</taxon>
        <taxon>Bacillati</taxon>
        <taxon>Bacillota</taxon>
        <taxon>Bacilli</taxon>
        <taxon>Lactobacillales</taxon>
        <taxon>Enterococcaceae</taxon>
        <taxon>Enterococcus</taxon>
    </lineage>
</organism>
<keyword evidence="3" id="KW-0762">Sugar transport</keyword>
<dbReference type="SMART" id="SM00530">
    <property type="entry name" value="HTH_XRE"/>
    <property type="match status" value="1"/>
</dbReference>
<evidence type="ECO:0000313" key="13">
    <source>
        <dbReference type="Proteomes" id="UP000195139"/>
    </source>
</evidence>
<evidence type="ECO:0000256" key="2">
    <source>
        <dbReference type="ARBA" id="ARBA00022553"/>
    </source>
</evidence>
<dbReference type="SUPFAM" id="SSF52794">
    <property type="entry name" value="PTS system IIB component-like"/>
    <property type="match status" value="1"/>
</dbReference>
<evidence type="ECO:0000313" key="12">
    <source>
        <dbReference type="EMBL" id="OTO08815.1"/>
    </source>
</evidence>